<keyword evidence="3" id="KW-1185">Reference proteome</keyword>
<evidence type="ECO:0000313" key="3">
    <source>
        <dbReference type="Proteomes" id="UP000825935"/>
    </source>
</evidence>
<gene>
    <name evidence="2" type="ORF">KP509_12G053100</name>
</gene>
<dbReference type="OrthoDB" id="2002658at2759"/>
<evidence type="ECO:0000256" key="1">
    <source>
        <dbReference type="SAM" id="MobiDB-lite"/>
    </source>
</evidence>
<evidence type="ECO:0000313" key="2">
    <source>
        <dbReference type="EMBL" id="KAH7423390.1"/>
    </source>
</evidence>
<organism evidence="2 3">
    <name type="scientific">Ceratopteris richardii</name>
    <name type="common">Triangle waterfern</name>
    <dbReference type="NCBI Taxonomy" id="49495"/>
    <lineage>
        <taxon>Eukaryota</taxon>
        <taxon>Viridiplantae</taxon>
        <taxon>Streptophyta</taxon>
        <taxon>Embryophyta</taxon>
        <taxon>Tracheophyta</taxon>
        <taxon>Polypodiopsida</taxon>
        <taxon>Polypodiidae</taxon>
        <taxon>Polypodiales</taxon>
        <taxon>Pteridineae</taxon>
        <taxon>Pteridaceae</taxon>
        <taxon>Parkerioideae</taxon>
        <taxon>Ceratopteris</taxon>
    </lineage>
</organism>
<name>A0A8T2TLU7_CERRI</name>
<dbReference type="AlphaFoldDB" id="A0A8T2TLU7"/>
<reference evidence="2" key="1">
    <citation type="submission" date="2021-08" db="EMBL/GenBank/DDBJ databases">
        <title>WGS assembly of Ceratopteris richardii.</title>
        <authorList>
            <person name="Marchant D.B."/>
            <person name="Chen G."/>
            <person name="Jenkins J."/>
            <person name="Shu S."/>
            <person name="Leebens-Mack J."/>
            <person name="Grimwood J."/>
            <person name="Schmutz J."/>
            <person name="Soltis P."/>
            <person name="Soltis D."/>
            <person name="Chen Z.-H."/>
        </authorList>
    </citation>
    <scope>NUCLEOTIDE SEQUENCE</scope>
    <source>
        <strain evidence="2">Whitten #5841</strain>
        <tissue evidence="2">Leaf</tissue>
    </source>
</reference>
<feature type="compositionally biased region" description="Polar residues" evidence="1">
    <location>
        <begin position="148"/>
        <end position="172"/>
    </location>
</feature>
<proteinExistence type="predicted"/>
<feature type="region of interest" description="Disordered" evidence="1">
    <location>
        <begin position="141"/>
        <end position="172"/>
    </location>
</feature>
<sequence>MYLTIGGSFKRMLRKDASGARTMASQTNKKTKGLLFHAERLLQRHSSVAVETSPSKARKHLQATLHQSVPASYEGVLPFTDIPFLKENKVSIPLSERLLQDYAPTANERTPSHYRKLLQDYSPMANRRSPSINRKLLQELPTKRKDITPSSQDRLLQDYSPTANSRSPSINR</sequence>
<protein>
    <submittedName>
        <fullName evidence="2">Uncharacterized protein</fullName>
    </submittedName>
</protein>
<dbReference type="Proteomes" id="UP000825935">
    <property type="component" value="Chromosome 12"/>
</dbReference>
<comment type="caution">
    <text evidence="2">The sequence shown here is derived from an EMBL/GenBank/DDBJ whole genome shotgun (WGS) entry which is preliminary data.</text>
</comment>
<accession>A0A8T2TLU7</accession>
<dbReference type="EMBL" id="CM035417">
    <property type="protein sequence ID" value="KAH7423390.1"/>
    <property type="molecule type" value="Genomic_DNA"/>
</dbReference>